<dbReference type="STRING" id="247279.NIES1031_05350"/>
<keyword evidence="2" id="KW-1185">Reference proteome</keyword>
<dbReference type="OrthoDB" id="489707at2"/>
<dbReference type="Proteomes" id="UP000185984">
    <property type="component" value="Unassembled WGS sequence"/>
</dbReference>
<reference evidence="1 2" key="1">
    <citation type="submission" date="2016-11" db="EMBL/GenBank/DDBJ databases">
        <title>Draft Genome Sequences of Nine Cyanobacterial Strains from Diverse Habitats.</title>
        <authorList>
            <person name="Zhu T."/>
            <person name="Hou S."/>
            <person name="Lu X."/>
            <person name="Hess W.R."/>
        </authorList>
    </citation>
    <scope>NUCLEOTIDE SEQUENCE [LARGE SCALE GENOMIC DNA]</scope>
    <source>
        <strain evidence="1 2">5.2 s.c.1</strain>
    </source>
</reference>
<evidence type="ECO:0000313" key="1">
    <source>
        <dbReference type="EMBL" id="OKH28216.1"/>
    </source>
</evidence>
<evidence type="ECO:0000313" key="2">
    <source>
        <dbReference type="Proteomes" id="UP000185984"/>
    </source>
</evidence>
<dbReference type="AlphaFoldDB" id="A0A1U7HXA4"/>
<comment type="caution">
    <text evidence="1">The sequence shown here is derived from an EMBL/GenBank/DDBJ whole genome shotgun (WGS) entry which is preliminary data.</text>
</comment>
<protein>
    <submittedName>
        <fullName evidence="1">Uncharacterized protein</fullName>
    </submittedName>
</protein>
<proteinExistence type="predicted"/>
<sequence>MNLYHKIEELLDKYKFEELTLEELFLEADRIGNKYLTYQEREEFNHRLAKEVNEIADSIDKQFPETEVEFIDFGSTTKKNSKKYTYKSYRTVKL</sequence>
<name>A0A1U7HXA4_9CHRO</name>
<accession>A0A1U7HXA4</accession>
<organism evidence="1 2">
    <name type="scientific">Chroogloeocystis siderophila 5.2 s.c.1</name>
    <dbReference type="NCBI Taxonomy" id="247279"/>
    <lineage>
        <taxon>Bacteria</taxon>
        <taxon>Bacillati</taxon>
        <taxon>Cyanobacteriota</taxon>
        <taxon>Cyanophyceae</taxon>
        <taxon>Oscillatoriophycideae</taxon>
        <taxon>Chroococcales</taxon>
        <taxon>Chroococcaceae</taxon>
        <taxon>Chroogloeocystis</taxon>
    </lineage>
</organism>
<gene>
    <name evidence="1" type="ORF">NIES1031_05350</name>
</gene>
<dbReference type="EMBL" id="MRCC01000004">
    <property type="protein sequence ID" value="OKH28216.1"/>
    <property type="molecule type" value="Genomic_DNA"/>
</dbReference>